<evidence type="ECO:0000313" key="2">
    <source>
        <dbReference type="EMBL" id="TVT99126.1"/>
    </source>
</evidence>
<feature type="region of interest" description="Disordered" evidence="1">
    <location>
        <begin position="1"/>
        <end position="46"/>
    </location>
</feature>
<feature type="compositionally biased region" description="Basic and acidic residues" evidence="1">
    <location>
        <begin position="407"/>
        <end position="435"/>
    </location>
</feature>
<proteinExistence type="predicted"/>
<dbReference type="EMBL" id="RWGY01000757">
    <property type="protein sequence ID" value="TVT99126.1"/>
    <property type="molecule type" value="Genomic_DNA"/>
</dbReference>
<feature type="non-terminal residue" evidence="2">
    <location>
        <position position="1"/>
    </location>
</feature>
<reference evidence="2 3" key="1">
    <citation type="journal article" date="2019" name="Sci. Rep.">
        <title>A high-quality genome of Eragrostis curvula grass provides insights into Poaceae evolution and supports new strategies to enhance forage quality.</title>
        <authorList>
            <person name="Carballo J."/>
            <person name="Santos B.A.C.M."/>
            <person name="Zappacosta D."/>
            <person name="Garbus I."/>
            <person name="Selva J.P."/>
            <person name="Gallo C.A."/>
            <person name="Diaz A."/>
            <person name="Albertini E."/>
            <person name="Caccamo M."/>
            <person name="Echenique V."/>
        </authorList>
    </citation>
    <scope>NUCLEOTIDE SEQUENCE [LARGE SCALE GENOMIC DNA]</scope>
    <source>
        <strain evidence="3">cv. Victoria</strain>
        <tissue evidence="2">Leaf</tissue>
    </source>
</reference>
<organism evidence="2 3">
    <name type="scientific">Eragrostis curvula</name>
    <name type="common">weeping love grass</name>
    <dbReference type="NCBI Taxonomy" id="38414"/>
    <lineage>
        <taxon>Eukaryota</taxon>
        <taxon>Viridiplantae</taxon>
        <taxon>Streptophyta</taxon>
        <taxon>Embryophyta</taxon>
        <taxon>Tracheophyta</taxon>
        <taxon>Spermatophyta</taxon>
        <taxon>Magnoliopsida</taxon>
        <taxon>Liliopsida</taxon>
        <taxon>Poales</taxon>
        <taxon>Poaceae</taxon>
        <taxon>PACMAD clade</taxon>
        <taxon>Chloridoideae</taxon>
        <taxon>Eragrostideae</taxon>
        <taxon>Eragrostidinae</taxon>
        <taxon>Eragrostis</taxon>
    </lineage>
</organism>
<keyword evidence="3" id="KW-1185">Reference proteome</keyword>
<dbReference type="InterPro" id="IPR045881">
    <property type="entry name" value="MNM1-like"/>
</dbReference>
<dbReference type="PANTHER" id="PTHR34682">
    <property type="entry name" value="AT HOOK MOTIF-CONTAINING PROTEIN"/>
    <property type="match status" value="1"/>
</dbReference>
<gene>
    <name evidence="2" type="ORF">EJB05_55535</name>
</gene>
<feature type="compositionally biased region" description="Basic and acidic residues" evidence="1">
    <location>
        <begin position="380"/>
        <end position="399"/>
    </location>
</feature>
<accession>A0A5J9SJH5</accession>
<dbReference type="PANTHER" id="PTHR34682:SF1">
    <property type="entry name" value="PROTEIN METABOLIC NETWORK MODULATOR 1"/>
    <property type="match status" value="1"/>
</dbReference>
<comment type="caution">
    <text evidence="2">The sequence shown here is derived from an EMBL/GenBank/DDBJ whole genome shotgun (WGS) entry which is preliminary data.</text>
</comment>
<dbReference type="AlphaFoldDB" id="A0A5J9SJH5"/>
<sequence length="435" mass="47125">MSSEGNKDIAPEAVSMEQSSISGAKRKRGRPRKYEYPTYELPQRAQPIQSIPPLQSTQGGIIGPKMCTFQVLPAQKTQGNQSVRPKNSANLVKTSDDQSYSSKDDILGKRFIGKMTNKFPGFCLITVKVKDNQMLKGWIPDQNNLNPITPKYDLAPELPMLRPSQVQKQASAIPMQAAPPVPVHLEDVTLAKPLQMRRPVDKTIAKHAMPLAARPYMGSGVVAAVPVSLSPSNVETGTLAKKATQCMISQTSQSSVAAVPITSVQPVSVSDKKMANQNELLVEKSFNDFEKDLESSNGAKDSSVKVEQPNAALVNEVVKDSTGQHLTYVLPFLGERQPLNVQVTDGVGESSGQNQHVNTTVNDEIKIASGSKDQPNSTNSDHHSSKEPSDIAEKSDQPKIETVVLKGVDDSKSDASDDCHSGSARDEKEMKVDSE</sequence>
<feature type="region of interest" description="Disordered" evidence="1">
    <location>
        <begin position="369"/>
        <end position="435"/>
    </location>
</feature>
<name>A0A5J9SJH5_9POAL</name>
<dbReference type="Proteomes" id="UP000324897">
    <property type="component" value="Unassembled WGS sequence"/>
</dbReference>
<evidence type="ECO:0000313" key="3">
    <source>
        <dbReference type="Proteomes" id="UP000324897"/>
    </source>
</evidence>
<dbReference type="Gramene" id="TVT99126">
    <property type="protein sequence ID" value="TVT99126"/>
    <property type="gene ID" value="EJB05_55535"/>
</dbReference>
<feature type="compositionally biased region" description="Basic and acidic residues" evidence="1">
    <location>
        <begin position="1"/>
        <end position="10"/>
    </location>
</feature>
<protein>
    <submittedName>
        <fullName evidence="2">Uncharacterized protein</fullName>
    </submittedName>
</protein>
<dbReference type="OrthoDB" id="612144at2759"/>
<evidence type="ECO:0000256" key="1">
    <source>
        <dbReference type="SAM" id="MobiDB-lite"/>
    </source>
</evidence>